<keyword evidence="4" id="KW-1185">Reference proteome</keyword>
<dbReference type="eggNOG" id="COG0457">
    <property type="taxonomic scope" value="Bacteria"/>
</dbReference>
<dbReference type="InterPro" id="IPR002182">
    <property type="entry name" value="NB-ARC"/>
</dbReference>
<organism evidence="3 4">
    <name type="scientific">Amycolatopsis rifamycinica</name>
    <dbReference type="NCBI Taxonomy" id="287986"/>
    <lineage>
        <taxon>Bacteria</taxon>
        <taxon>Bacillati</taxon>
        <taxon>Actinomycetota</taxon>
        <taxon>Actinomycetes</taxon>
        <taxon>Pseudonocardiales</taxon>
        <taxon>Pseudonocardiaceae</taxon>
        <taxon>Amycolatopsis</taxon>
    </lineage>
</organism>
<dbReference type="PRINTS" id="PR00364">
    <property type="entry name" value="DISEASERSIST"/>
</dbReference>
<name>A0A066UAA8_9PSEU</name>
<feature type="domain" description="NB-ARC" evidence="1">
    <location>
        <begin position="195"/>
        <end position="325"/>
    </location>
</feature>
<dbReference type="AlphaFoldDB" id="A0A066UAA8"/>
<dbReference type="GO" id="GO:0043531">
    <property type="term" value="F:ADP binding"/>
    <property type="evidence" value="ECO:0007669"/>
    <property type="project" value="InterPro"/>
</dbReference>
<dbReference type="eggNOG" id="COG3903">
    <property type="taxonomic scope" value="Bacteria"/>
</dbReference>
<dbReference type="Pfam" id="PF13271">
    <property type="entry name" value="DUF4062"/>
    <property type="match status" value="1"/>
</dbReference>
<dbReference type="EMBL" id="JMQI01000014">
    <property type="protein sequence ID" value="KDN22787.1"/>
    <property type="molecule type" value="Genomic_DNA"/>
</dbReference>
<dbReference type="NCBIfam" id="NF040586">
    <property type="entry name" value="FxSxx_TPR"/>
    <property type="match status" value="1"/>
</dbReference>
<dbReference type="Pfam" id="PF13374">
    <property type="entry name" value="TPR_10"/>
    <property type="match status" value="3"/>
</dbReference>
<evidence type="ECO:0000313" key="3">
    <source>
        <dbReference type="EMBL" id="KDN22787.1"/>
    </source>
</evidence>
<dbReference type="InterPro" id="IPR053137">
    <property type="entry name" value="NLR-like"/>
</dbReference>
<dbReference type="Gene3D" id="3.40.50.300">
    <property type="entry name" value="P-loop containing nucleotide triphosphate hydrolases"/>
    <property type="match status" value="1"/>
</dbReference>
<dbReference type="InterPro" id="IPR027417">
    <property type="entry name" value="P-loop_NTPase"/>
</dbReference>
<gene>
    <name evidence="3" type="ORF">DV20_07055</name>
</gene>
<dbReference type="Proteomes" id="UP000027345">
    <property type="component" value="Unassembled WGS sequence"/>
</dbReference>
<dbReference type="PANTHER" id="PTHR46082:SF6">
    <property type="entry name" value="AAA+ ATPASE DOMAIN-CONTAINING PROTEIN-RELATED"/>
    <property type="match status" value="1"/>
</dbReference>
<comment type="caution">
    <text evidence="3">The sequence shown here is derived from an EMBL/GenBank/DDBJ whole genome shotgun (WGS) entry which is preliminary data.</text>
</comment>
<dbReference type="STRING" id="287986.DV20_07055"/>
<dbReference type="Pfam" id="PF00931">
    <property type="entry name" value="NB-ARC"/>
    <property type="match status" value="1"/>
</dbReference>
<dbReference type="InterPro" id="IPR025139">
    <property type="entry name" value="DUF4062"/>
</dbReference>
<dbReference type="Pfam" id="PF13424">
    <property type="entry name" value="TPR_12"/>
    <property type="match status" value="1"/>
</dbReference>
<evidence type="ECO:0000259" key="2">
    <source>
        <dbReference type="Pfam" id="PF13271"/>
    </source>
</evidence>
<sequence>MTVEPPKKPSARRVFLSHTSELRELPQPRSFIEAAESAVTRAGDAVADMAYFTARDITPEQVDQEKLAEADVYVLIAGFRYGSLVRGRTDVSYTEQEFQTATTLGLPRLVFLLGDDTEGPRALFGDLHHADRQEAFRRRLRNSGITLQTVSTPEQLETALLQALVELPRPRQQSMPAGRIWGIPGRTVQFTGREELLSMLHETLRSGQPSVVQAVHGMGGVGKTTAALEYAHRYGDDYDVAWWIPSEDPDLIAGRLAELARALDLVADGDPATMAVARLHGTLRERDRWLLVFDNAEDAIRLQPFLPGGEGHVIITSRNPHWTGVAAALPVREFTRAESVEVLKTHRPELPGTDADRIAEELGDLPLAVDQAGRLLSVTGWTTDTYLSLLAERAEELLARHQQAGYRTSVAAAWALSFDRLVQDHPAALPVLTFIAWLAPEPVPLTLLTELPEDLVPAVRDPLGMADITTVLRARGMADVTANTAQLHRVPAALLRARTRHDTPVDGESWPVTVVRVLRAGLPGNPWNNPPAWPLWQSLLPHLLVATGSSRDVQPAISDVAYLLDRAASYLQTRGEPRAALPLFERSYKLCVEVNGVDHPRTFLSANNLALGLSQLGEHQRAHDLDQDTLARCRRVLGEDHPDTLSTANNLAGNLMALGEYQQAYDLDQDTFTRRKCVFGEDDPDTLTSASNLVSTLYVLGECERARDLGQDTLDRIRRVLGADHPETLATAVNLASNLWVLGEWQRARDLNQDTLDRSRRILGEDHPNSLMAASHLASGLRRLGEYRQAYELDKDILARRKRVLGEDHPDTLQSVEHLVADLKALQDQDPG</sequence>
<dbReference type="Gene3D" id="1.25.40.10">
    <property type="entry name" value="Tetratricopeptide repeat domain"/>
    <property type="match status" value="2"/>
</dbReference>
<dbReference type="SUPFAM" id="SSF52540">
    <property type="entry name" value="P-loop containing nucleoside triphosphate hydrolases"/>
    <property type="match status" value="1"/>
</dbReference>
<dbReference type="SUPFAM" id="SSF48452">
    <property type="entry name" value="TPR-like"/>
    <property type="match status" value="2"/>
</dbReference>
<proteinExistence type="predicted"/>
<reference evidence="3 4" key="1">
    <citation type="submission" date="2014-05" db="EMBL/GenBank/DDBJ databases">
        <title>Draft genome sequence of Amycolatopsis rifamycinica DSM 46095.</title>
        <authorList>
            <person name="Lal R."/>
            <person name="Saxena A."/>
            <person name="Kumari R."/>
            <person name="Mukherjee U."/>
            <person name="Singh P."/>
            <person name="Sangwan N."/>
            <person name="Mahato N.K."/>
        </authorList>
    </citation>
    <scope>NUCLEOTIDE SEQUENCE [LARGE SCALE GENOMIC DNA]</scope>
    <source>
        <strain evidence="3 4">DSM 46095</strain>
    </source>
</reference>
<accession>A0A066UAA8</accession>
<evidence type="ECO:0000313" key="4">
    <source>
        <dbReference type="Proteomes" id="UP000027345"/>
    </source>
</evidence>
<dbReference type="PANTHER" id="PTHR46082">
    <property type="entry name" value="ATP/GTP-BINDING PROTEIN-RELATED"/>
    <property type="match status" value="1"/>
</dbReference>
<dbReference type="OrthoDB" id="3885120at2"/>
<dbReference type="InterPro" id="IPR011990">
    <property type="entry name" value="TPR-like_helical_dom_sf"/>
</dbReference>
<evidence type="ECO:0000259" key="1">
    <source>
        <dbReference type="Pfam" id="PF00931"/>
    </source>
</evidence>
<dbReference type="RefSeq" id="WP_084093349.1">
    <property type="nucleotide sequence ID" value="NZ_JMQI01000014.1"/>
</dbReference>
<feature type="domain" description="DUF4062" evidence="2">
    <location>
        <begin position="13"/>
        <end position="101"/>
    </location>
</feature>
<protein>
    <submittedName>
        <fullName evidence="3">Uncharacterized protein</fullName>
    </submittedName>
</protein>